<accession>A0A0C9ZLL4</accession>
<protein>
    <submittedName>
        <fullName evidence="1">Uncharacterized protein</fullName>
    </submittedName>
</protein>
<organism evidence="1 2">
    <name type="scientific">Pisolithus microcarpus 441</name>
    <dbReference type="NCBI Taxonomy" id="765257"/>
    <lineage>
        <taxon>Eukaryota</taxon>
        <taxon>Fungi</taxon>
        <taxon>Dikarya</taxon>
        <taxon>Basidiomycota</taxon>
        <taxon>Agaricomycotina</taxon>
        <taxon>Agaricomycetes</taxon>
        <taxon>Agaricomycetidae</taxon>
        <taxon>Boletales</taxon>
        <taxon>Sclerodermatineae</taxon>
        <taxon>Pisolithaceae</taxon>
        <taxon>Pisolithus</taxon>
    </lineage>
</organism>
<dbReference type="HOGENOM" id="CLU_1687377_0_0_1"/>
<reference evidence="2" key="2">
    <citation type="submission" date="2015-01" db="EMBL/GenBank/DDBJ databases">
        <title>Evolutionary Origins and Diversification of the Mycorrhizal Mutualists.</title>
        <authorList>
            <consortium name="DOE Joint Genome Institute"/>
            <consortium name="Mycorrhizal Genomics Consortium"/>
            <person name="Kohler A."/>
            <person name="Kuo A."/>
            <person name="Nagy L.G."/>
            <person name="Floudas D."/>
            <person name="Copeland A."/>
            <person name="Barry K.W."/>
            <person name="Cichocki N."/>
            <person name="Veneault-Fourrey C."/>
            <person name="LaButti K."/>
            <person name="Lindquist E.A."/>
            <person name="Lipzen A."/>
            <person name="Lundell T."/>
            <person name="Morin E."/>
            <person name="Murat C."/>
            <person name="Riley R."/>
            <person name="Ohm R."/>
            <person name="Sun H."/>
            <person name="Tunlid A."/>
            <person name="Henrissat B."/>
            <person name="Grigoriev I.V."/>
            <person name="Hibbett D.S."/>
            <person name="Martin F."/>
        </authorList>
    </citation>
    <scope>NUCLEOTIDE SEQUENCE [LARGE SCALE GENOMIC DNA]</scope>
    <source>
        <strain evidence="2">441</strain>
    </source>
</reference>
<name>A0A0C9ZLL4_9AGAM</name>
<proteinExistence type="predicted"/>
<dbReference type="EMBL" id="KN833728">
    <property type="protein sequence ID" value="KIK23272.1"/>
    <property type="molecule type" value="Genomic_DNA"/>
</dbReference>
<keyword evidence="2" id="KW-1185">Reference proteome</keyword>
<dbReference type="Proteomes" id="UP000054018">
    <property type="component" value="Unassembled WGS sequence"/>
</dbReference>
<dbReference type="AlphaFoldDB" id="A0A0C9ZLL4"/>
<evidence type="ECO:0000313" key="1">
    <source>
        <dbReference type="EMBL" id="KIK23272.1"/>
    </source>
</evidence>
<sequence>MGLGLSRKELRSLRAECSCSDVSSMDSPLDDSPILQHQHMAKTIPIISCYQCPHQWFMPTVRVRSGPYAVNVLHTGPWTQPITAMTSTGRLCAKHKVLTTGKSVANKSGFEHRQPAILESNMAWIFFLVLMDGRARCRPVTIHIAFNWHRTQTAGP</sequence>
<gene>
    <name evidence="1" type="ORF">PISMIDRAFT_466371</name>
</gene>
<reference evidence="1 2" key="1">
    <citation type="submission" date="2014-04" db="EMBL/GenBank/DDBJ databases">
        <authorList>
            <consortium name="DOE Joint Genome Institute"/>
            <person name="Kuo A."/>
            <person name="Kohler A."/>
            <person name="Costa M.D."/>
            <person name="Nagy L.G."/>
            <person name="Floudas D."/>
            <person name="Copeland A."/>
            <person name="Barry K.W."/>
            <person name="Cichocki N."/>
            <person name="Veneault-Fourrey C."/>
            <person name="LaButti K."/>
            <person name="Lindquist E.A."/>
            <person name="Lipzen A."/>
            <person name="Lundell T."/>
            <person name="Morin E."/>
            <person name="Murat C."/>
            <person name="Sun H."/>
            <person name="Tunlid A."/>
            <person name="Henrissat B."/>
            <person name="Grigoriev I.V."/>
            <person name="Hibbett D.S."/>
            <person name="Martin F."/>
            <person name="Nordberg H.P."/>
            <person name="Cantor M.N."/>
            <person name="Hua S.X."/>
        </authorList>
    </citation>
    <scope>NUCLEOTIDE SEQUENCE [LARGE SCALE GENOMIC DNA]</scope>
    <source>
        <strain evidence="1 2">441</strain>
    </source>
</reference>
<evidence type="ECO:0000313" key="2">
    <source>
        <dbReference type="Proteomes" id="UP000054018"/>
    </source>
</evidence>